<dbReference type="PANTHER" id="PTHR33480">
    <property type="entry name" value="SET DOMAIN-CONTAINING PROTEIN-RELATED"/>
    <property type="match status" value="1"/>
</dbReference>
<keyword evidence="2" id="KW-0862">Zinc</keyword>
<feature type="domain" description="Phorbol-ester/DAG-type" evidence="4">
    <location>
        <begin position="157"/>
        <end position="207"/>
    </location>
</feature>
<dbReference type="Pfam" id="PF00856">
    <property type="entry name" value="SET"/>
    <property type="match status" value="1"/>
</dbReference>
<evidence type="ECO:0000256" key="1">
    <source>
        <dbReference type="ARBA" id="ARBA00022723"/>
    </source>
</evidence>
<evidence type="ECO:0000313" key="6">
    <source>
        <dbReference type="EMBL" id="MEQ2311276.1"/>
    </source>
</evidence>
<keyword evidence="7" id="KW-1185">Reference proteome</keyword>
<accession>A0ABV0ZYZ5</accession>
<proteinExistence type="predicted"/>
<evidence type="ECO:0000256" key="2">
    <source>
        <dbReference type="ARBA" id="ARBA00022833"/>
    </source>
</evidence>
<evidence type="ECO:0000256" key="3">
    <source>
        <dbReference type="SAM" id="MobiDB-lite"/>
    </source>
</evidence>
<dbReference type="PROSITE" id="PS50081">
    <property type="entry name" value="ZF_DAG_PE_2"/>
    <property type="match status" value="1"/>
</dbReference>
<evidence type="ECO:0000259" key="4">
    <source>
        <dbReference type="PROSITE" id="PS50081"/>
    </source>
</evidence>
<feature type="region of interest" description="Disordered" evidence="3">
    <location>
        <begin position="973"/>
        <end position="1004"/>
    </location>
</feature>
<dbReference type="InterPro" id="IPR046349">
    <property type="entry name" value="C1-like_sf"/>
</dbReference>
<dbReference type="EMBL" id="JAHRIP010076636">
    <property type="protein sequence ID" value="MEQ2311276.1"/>
    <property type="molecule type" value="Genomic_DNA"/>
</dbReference>
<feature type="compositionally biased region" description="Basic and acidic residues" evidence="3">
    <location>
        <begin position="324"/>
        <end position="342"/>
    </location>
</feature>
<feature type="region of interest" description="Disordered" evidence="3">
    <location>
        <begin position="215"/>
        <end position="262"/>
    </location>
</feature>
<name>A0ABV0ZYZ5_9TELE</name>
<gene>
    <name evidence="6" type="ORF">AMECASPLE_018170</name>
</gene>
<organism evidence="6 7">
    <name type="scientific">Ameca splendens</name>
    <dbReference type="NCBI Taxonomy" id="208324"/>
    <lineage>
        <taxon>Eukaryota</taxon>
        <taxon>Metazoa</taxon>
        <taxon>Chordata</taxon>
        <taxon>Craniata</taxon>
        <taxon>Vertebrata</taxon>
        <taxon>Euteleostomi</taxon>
        <taxon>Actinopterygii</taxon>
        <taxon>Neopterygii</taxon>
        <taxon>Teleostei</taxon>
        <taxon>Neoteleostei</taxon>
        <taxon>Acanthomorphata</taxon>
        <taxon>Ovalentaria</taxon>
        <taxon>Atherinomorphae</taxon>
        <taxon>Cyprinodontiformes</taxon>
        <taxon>Goodeidae</taxon>
        <taxon>Ameca</taxon>
    </lineage>
</organism>
<dbReference type="PANTHER" id="PTHR33480:SF5">
    <property type="entry name" value="SI:DKEY-51D8.9"/>
    <property type="match status" value="1"/>
</dbReference>
<dbReference type="SUPFAM" id="SSF82199">
    <property type="entry name" value="SET domain"/>
    <property type="match status" value="1"/>
</dbReference>
<dbReference type="InterPro" id="IPR001214">
    <property type="entry name" value="SET_dom"/>
</dbReference>
<dbReference type="InterPro" id="IPR046341">
    <property type="entry name" value="SET_dom_sf"/>
</dbReference>
<feature type="domain" description="SET" evidence="5">
    <location>
        <begin position="24"/>
        <end position="115"/>
    </location>
</feature>
<comment type="caution">
    <text evidence="6">The sequence shown here is derived from an EMBL/GenBank/DDBJ whole genome shotgun (WGS) entry which is preliminary data.</text>
</comment>
<dbReference type="SUPFAM" id="SSF57889">
    <property type="entry name" value="Cysteine-rich domain"/>
    <property type="match status" value="1"/>
</dbReference>
<reference evidence="6 7" key="1">
    <citation type="submission" date="2021-06" db="EMBL/GenBank/DDBJ databases">
        <authorList>
            <person name="Palmer J.M."/>
        </authorList>
    </citation>
    <scope>NUCLEOTIDE SEQUENCE [LARGE SCALE GENOMIC DNA]</scope>
    <source>
        <strain evidence="6 7">AS_MEX2019</strain>
        <tissue evidence="6">Muscle</tissue>
    </source>
</reference>
<dbReference type="Gene3D" id="2.170.270.10">
    <property type="entry name" value="SET domain"/>
    <property type="match status" value="2"/>
</dbReference>
<evidence type="ECO:0000259" key="5">
    <source>
        <dbReference type="PROSITE" id="PS50280"/>
    </source>
</evidence>
<evidence type="ECO:0000313" key="7">
    <source>
        <dbReference type="Proteomes" id="UP001469553"/>
    </source>
</evidence>
<sequence length="1031" mass="116636">MQRRRRINPKEDAKYYIDTGKDKVGLDVKYINAFKGRGIFATTFFQKGDFLLEYRGELISKEESKEDGSLGRLVNDDDISPNAKMKYLTVQGKPHLCLFATREINQGEEITYNYGDSDWPWRCKKEAENDLDQMAANIPNETHPVFDVLPINATCQKHHLVCTTISSLEKCTQCFGPCSSIKWLGYQCKGCSKVWHSYCLKRITNDDPTQEKELFENSFDDPSSDEDSTAPLKQHEMSDDDMSDKDYIPNSESAESEDSDVGIPLQSIKTKDGQIQRNPTLPDLTLFLPVSSDVVVPSTSQYQALLNTDNVGDGTLETSSKAKSIKDSNDKPKSQKELHKQESSQQIMSVKNYCFVCGKPQSKITRHLKTHKTDAEIAYAFSLPEDSKDRKVILEKMRNKGNFKHNSEVLQSGKGSLKVKRKPKADPKTGMFIHCMYCQGMYIRKELWRHVRRCPCKPQNEDLNQGPGRTKVLGFAMAQQSAFCQEISSGVWKLLRPMKQDDVATAVRNDLSIIQFAQSLYNRHGQDPTKYEYIRQKLREIGRLLICLRTEFSVHNLEEAVKPANFQRVVQAVKIVAGFDDENHSYQTPSLALKLGHTLNKICDIIHCRALMAEDEELIKSTSTFKKLYTSKWSELVSHTALNTLSHAKYNKPLTLPFTEDVQRLHQYLKKSGEDAFCNLKDKVSPQNYAELAKITLAQVIVFNRRRAGEVSKMHLRGFQQRDDTKLHEDVATGLSEVEQKLCNYFSRVEIIGKRGRKVAVLLSPDVVDALSLLVSKRDECGVCLTNIFLFARPKSLSHYRGQDCLRIYASQCGAKHPEFLRSTQLRKHVATLSQVLNLKHNELDQVADFLGHDIRVHREFYRLPVPTTQLAKISKLLLSMEKGNLSSLQGKSLDEIEIEDEIALSDAETKERSESEDSDAEALVKECGNTMPLETQEPDPEITEQINNTDDLLGTVSSSTAEDSVLPIEMGTVSSSTAEDSVLPIEKNSSGTSRRQPKKPWSHAEVSAVMRHFKAHISKGKLATKNECNH</sequence>
<dbReference type="Proteomes" id="UP001469553">
    <property type="component" value="Unassembled WGS sequence"/>
</dbReference>
<feature type="non-terminal residue" evidence="6">
    <location>
        <position position="1031"/>
    </location>
</feature>
<dbReference type="SMART" id="SM00317">
    <property type="entry name" value="SET"/>
    <property type="match status" value="1"/>
</dbReference>
<feature type="compositionally biased region" description="Acidic residues" evidence="3">
    <location>
        <begin position="218"/>
        <end position="228"/>
    </location>
</feature>
<keyword evidence="1" id="KW-0479">Metal-binding</keyword>
<dbReference type="InterPro" id="IPR002219">
    <property type="entry name" value="PKC_DAG/PE"/>
</dbReference>
<evidence type="ECO:0008006" key="8">
    <source>
        <dbReference type="Google" id="ProtNLM"/>
    </source>
</evidence>
<feature type="compositionally biased region" description="Polar residues" evidence="3">
    <location>
        <begin position="310"/>
        <end position="322"/>
    </location>
</feature>
<dbReference type="PROSITE" id="PS50280">
    <property type="entry name" value="SET"/>
    <property type="match status" value="1"/>
</dbReference>
<feature type="region of interest" description="Disordered" evidence="3">
    <location>
        <begin position="310"/>
        <end position="344"/>
    </location>
</feature>
<protein>
    <recommendedName>
        <fullName evidence="8">SET domain-containing protein</fullName>
    </recommendedName>
</protein>